<dbReference type="EMBL" id="FOFN01000001">
    <property type="protein sequence ID" value="SEQ05658.1"/>
    <property type="molecule type" value="Genomic_DNA"/>
</dbReference>
<organism evidence="1 2">
    <name type="scientific">Hyunsoonleella jejuensis</name>
    <dbReference type="NCBI Taxonomy" id="419940"/>
    <lineage>
        <taxon>Bacteria</taxon>
        <taxon>Pseudomonadati</taxon>
        <taxon>Bacteroidota</taxon>
        <taxon>Flavobacteriia</taxon>
        <taxon>Flavobacteriales</taxon>
        <taxon>Flavobacteriaceae</taxon>
    </lineage>
</organism>
<evidence type="ECO:0008006" key="3">
    <source>
        <dbReference type="Google" id="ProtNLM"/>
    </source>
</evidence>
<dbReference type="PROSITE" id="PS51257">
    <property type="entry name" value="PROKAR_LIPOPROTEIN"/>
    <property type="match status" value="1"/>
</dbReference>
<dbReference type="RefSeq" id="WP_092576461.1">
    <property type="nucleotide sequence ID" value="NZ_FOFN01000001.1"/>
</dbReference>
<dbReference type="OrthoDB" id="768192at2"/>
<proteinExistence type="predicted"/>
<protein>
    <recommendedName>
        <fullName evidence="3">Lipocalin-like domain-containing protein</fullName>
    </recommendedName>
</protein>
<gene>
    <name evidence="1" type="ORF">SAMN05421824_1044</name>
</gene>
<name>A0A1H9CYQ3_9FLAO</name>
<dbReference type="Pfam" id="PF19765">
    <property type="entry name" value="DUF6252"/>
    <property type="match status" value="1"/>
</dbReference>
<accession>A0A1H9CYQ3</accession>
<sequence>MKNVIVYAMIIVCVMLTSCSNDDNNTEVFSNFKYGRLEATINGEEHISGPLYPAPYDANNNSIVLYCYNGVVEIGITIRIPPELGSYDIGKDEASAVLTYGDPFDFFDQNDDGPTIDYFAVEGTVTVSEINETKVIGTFEFTAEDGTVLERQRSVKEGVFDIQRQ</sequence>
<evidence type="ECO:0000313" key="2">
    <source>
        <dbReference type="Proteomes" id="UP000198999"/>
    </source>
</evidence>
<dbReference type="Proteomes" id="UP000198999">
    <property type="component" value="Unassembled WGS sequence"/>
</dbReference>
<keyword evidence="2" id="KW-1185">Reference proteome</keyword>
<evidence type="ECO:0000313" key="1">
    <source>
        <dbReference type="EMBL" id="SEQ05658.1"/>
    </source>
</evidence>
<reference evidence="1 2" key="1">
    <citation type="submission" date="2016-10" db="EMBL/GenBank/DDBJ databases">
        <authorList>
            <person name="de Groot N.N."/>
        </authorList>
    </citation>
    <scope>NUCLEOTIDE SEQUENCE [LARGE SCALE GENOMIC DNA]</scope>
    <source>
        <strain evidence="1 2">DSM 21035</strain>
    </source>
</reference>
<dbReference type="STRING" id="419940.SAMN05421824_1044"/>
<dbReference type="AlphaFoldDB" id="A0A1H9CYQ3"/>
<dbReference type="InterPro" id="IPR046219">
    <property type="entry name" value="DUF6252"/>
</dbReference>